<sequence>MTEITKKKMNAKMNDQECVTRKVKIAPHDYSKKNFLATFTPQKQLTPEHIFWSNDLIKLKSEALKERTMVSRPIKALTVKKQVTFAKPSDKSDNNTHQHVVTVKPQKTNVLVPSSTGVNSCPNASGSQPKSNVKPNRISPAKGVNKLPVEDQPRTNMSHLRISNRVDSSSRLKRTVINSNSDSICKTCNTCLTSSNHDMCVATCLQSVVATFFIRHNFNVGRKVKQVWKPKQVRQVWKPTCKVLTTIGHQWRPTDWIFNLGNLFPLTRFTPPKVIFAKQNKKQAITCANQKEPNQNWRSNSSLSGFKCRSYRSSFVRFRNDHLGAIMGYGDYVIGNSVISRVYYVEGLGHNLFSVRQLCDFDLEVAFRKHSCYVRDTNDVELLKGSRGSNLYTILVEDMMNSSPICLLSKASKSKSWLWHRRLNHLNFGTINDLARKDLVRGLQAVATACYSQNRSLIHTRHHKTPYELMHNKKPNLTFFRVFGALCYPTNDSEHLGKLQPTADTGIFVDKFKPRTKSGSCNSLCTPTNKELEILFQPMFDEYLEPPRVERPVPLAQAVQAPVNSAGTPSSTTIDQDAPSPSISPSSSALQSRSLHQGVAAEPNYMEDHTVAPVDNNPFFNVFALEPHYEASSSGDISSTKSPYVSQTLHHLNK</sequence>
<feature type="domain" description="GAG-pre-integrase" evidence="11">
    <location>
        <begin position="390"/>
        <end position="444"/>
    </location>
</feature>
<feature type="compositionally biased region" description="Low complexity" evidence="10">
    <location>
        <begin position="574"/>
        <end position="595"/>
    </location>
</feature>
<dbReference type="GO" id="GO:0015074">
    <property type="term" value="P:DNA integration"/>
    <property type="evidence" value="ECO:0007669"/>
    <property type="project" value="UniProtKB-KW"/>
</dbReference>
<dbReference type="PANTHER" id="PTHR42648">
    <property type="entry name" value="TRANSPOSASE, PUTATIVE-RELATED"/>
    <property type="match status" value="1"/>
</dbReference>
<protein>
    <submittedName>
        <fullName evidence="12">Integrase, catalytic region, zinc finger, CCHC-type, peptidase aspartic, catalytic</fullName>
    </submittedName>
</protein>
<feature type="compositionally biased region" description="Polar residues" evidence="10">
    <location>
        <begin position="562"/>
        <end position="573"/>
    </location>
</feature>
<proteinExistence type="predicted"/>
<dbReference type="Pfam" id="PF13976">
    <property type="entry name" value="gag_pre-integrs"/>
    <property type="match status" value="1"/>
</dbReference>
<dbReference type="EMBL" id="BKCJ010316945">
    <property type="protein sequence ID" value="GEZ73836.1"/>
    <property type="molecule type" value="Genomic_DNA"/>
</dbReference>
<keyword evidence="9" id="KW-0233">DNA recombination</keyword>
<dbReference type="GO" id="GO:0003964">
    <property type="term" value="F:RNA-directed DNA polymerase activity"/>
    <property type="evidence" value="ECO:0007669"/>
    <property type="project" value="UniProtKB-KW"/>
</dbReference>
<keyword evidence="2" id="KW-0479">Metal-binding</keyword>
<keyword evidence="4" id="KW-0378">Hydrolase</keyword>
<dbReference type="GO" id="GO:0016787">
    <property type="term" value="F:hydrolase activity"/>
    <property type="evidence" value="ECO:0007669"/>
    <property type="project" value="UniProtKB-KW"/>
</dbReference>
<comment type="caution">
    <text evidence="12">The sequence shown here is derived from an EMBL/GenBank/DDBJ whole genome shotgun (WGS) entry which is preliminary data.</text>
</comment>
<evidence type="ECO:0000256" key="4">
    <source>
        <dbReference type="ARBA" id="ARBA00022801"/>
    </source>
</evidence>
<evidence type="ECO:0000256" key="3">
    <source>
        <dbReference type="ARBA" id="ARBA00022759"/>
    </source>
</evidence>
<feature type="region of interest" description="Disordered" evidence="10">
    <location>
        <begin position="561"/>
        <end position="597"/>
    </location>
</feature>
<evidence type="ECO:0000256" key="5">
    <source>
        <dbReference type="ARBA" id="ARBA00022842"/>
    </source>
</evidence>
<evidence type="ECO:0000256" key="7">
    <source>
        <dbReference type="ARBA" id="ARBA00022918"/>
    </source>
</evidence>
<keyword evidence="8" id="KW-0808">Transferase</keyword>
<evidence type="ECO:0000256" key="8">
    <source>
        <dbReference type="ARBA" id="ARBA00022932"/>
    </source>
</evidence>
<reference evidence="12" key="1">
    <citation type="journal article" date="2019" name="Sci. Rep.">
        <title>Draft genome of Tanacetum cinerariifolium, the natural source of mosquito coil.</title>
        <authorList>
            <person name="Yamashiro T."/>
            <person name="Shiraishi A."/>
            <person name="Satake H."/>
            <person name="Nakayama K."/>
        </authorList>
    </citation>
    <scope>NUCLEOTIDE SEQUENCE</scope>
</reference>
<keyword evidence="1" id="KW-0540">Nuclease</keyword>
<dbReference type="GO" id="GO:0006310">
    <property type="term" value="P:DNA recombination"/>
    <property type="evidence" value="ECO:0007669"/>
    <property type="project" value="UniProtKB-KW"/>
</dbReference>
<gene>
    <name evidence="12" type="ORF">Tci_545809</name>
</gene>
<dbReference type="GO" id="GO:0004519">
    <property type="term" value="F:endonuclease activity"/>
    <property type="evidence" value="ECO:0007669"/>
    <property type="project" value="UniProtKB-KW"/>
</dbReference>
<dbReference type="InterPro" id="IPR025724">
    <property type="entry name" value="GAG-pre-integrase_dom"/>
</dbReference>
<evidence type="ECO:0000256" key="1">
    <source>
        <dbReference type="ARBA" id="ARBA00022722"/>
    </source>
</evidence>
<dbReference type="PANTHER" id="PTHR42648:SF11">
    <property type="entry name" value="TRANSPOSON TY4-P GAG-POL POLYPROTEIN"/>
    <property type="match status" value="1"/>
</dbReference>
<feature type="region of interest" description="Disordered" evidence="10">
    <location>
        <begin position="631"/>
        <end position="654"/>
    </location>
</feature>
<organism evidence="12">
    <name type="scientific">Tanacetum cinerariifolium</name>
    <name type="common">Dalmatian daisy</name>
    <name type="synonym">Chrysanthemum cinerariifolium</name>
    <dbReference type="NCBI Taxonomy" id="118510"/>
    <lineage>
        <taxon>Eukaryota</taxon>
        <taxon>Viridiplantae</taxon>
        <taxon>Streptophyta</taxon>
        <taxon>Embryophyta</taxon>
        <taxon>Tracheophyta</taxon>
        <taxon>Spermatophyta</taxon>
        <taxon>Magnoliopsida</taxon>
        <taxon>eudicotyledons</taxon>
        <taxon>Gunneridae</taxon>
        <taxon>Pentapetalae</taxon>
        <taxon>asterids</taxon>
        <taxon>campanulids</taxon>
        <taxon>Asterales</taxon>
        <taxon>Asteraceae</taxon>
        <taxon>Asteroideae</taxon>
        <taxon>Anthemideae</taxon>
        <taxon>Anthemidinae</taxon>
        <taxon>Tanacetum</taxon>
    </lineage>
</organism>
<feature type="compositionally biased region" description="Polar residues" evidence="10">
    <location>
        <begin position="115"/>
        <end position="134"/>
    </location>
</feature>
<keyword evidence="6" id="KW-0229">DNA integration</keyword>
<dbReference type="InterPro" id="IPR039537">
    <property type="entry name" value="Retrotran_Ty1/copia-like"/>
</dbReference>
<dbReference type="GO" id="GO:0046872">
    <property type="term" value="F:metal ion binding"/>
    <property type="evidence" value="ECO:0007669"/>
    <property type="project" value="UniProtKB-KW"/>
</dbReference>
<evidence type="ECO:0000256" key="9">
    <source>
        <dbReference type="ARBA" id="ARBA00023172"/>
    </source>
</evidence>
<name>A0A699IRC2_TANCI</name>
<evidence type="ECO:0000259" key="11">
    <source>
        <dbReference type="Pfam" id="PF13976"/>
    </source>
</evidence>
<accession>A0A699IRC2</accession>
<keyword evidence="5" id="KW-0460">Magnesium</keyword>
<evidence type="ECO:0000256" key="6">
    <source>
        <dbReference type="ARBA" id="ARBA00022908"/>
    </source>
</evidence>
<dbReference type="GO" id="GO:0003887">
    <property type="term" value="F:DNA-directed DNA polymerase activity"/>
    <property type="evidence" value="ECO:0007669"/>
    <property type="project" value="UniProtKB-KW"/>
</dbReference>
<keyword evidence="7" id="KW-0695">RNA-directed DNA polymerase</keyword>
<feature type="region of interest" description="Disordered" evidence="10">
    <location>
        <begin position="115"/>
        <end position="151"/>
    </location>
</feature>
<keyword evidence="3" id="KW-0255">Endonuclease</keyword>
<keyword evidence="8" id="KW-0239">DNA-directed DNA polymerase</keyword>
<evidence type="ECO:0000313" key="12">
    <source>
        <dbReference type="EMBL" id="GEZ73836.1"/>
    </source>
</evidence>
<evidence type="ECO:0000256" key="2">
    <source>
        <dbReference type="ARBA" id="ARBA00022723"/>
    </source>
</evidence>
<evidence type="ECO:0000256" key="10">
    <source>
        <dbReference type="SAM" id="MobiDB-lite"/>
    </source>
</evidence>
<keyword evidence="8" id="KW-0548">Nucleotidyltransferase</keyword>
<dbReference type="AlphaFoldDB" id="A0A699IRC2"/>